<evidence type="ECO:0000256" key="2">
    <source>
        <dbReference type="ARBA" id="ARBA00022525"/>
    </source>
</evidence>
<comment type="subcellular location">
    <subcellularLocation>
        <location evidence="1">Secreted</location>
    </subcellularLocation>
</comment>
<dbReference type="SUPFAM" id="SSF51120">
    <property type="entry name" value="beta-Roll"/>
    <property type="match status" value="2"/>
</dbReference>
<dbReference type="GO" id="GO:0005509">
    <property type="term" value="F:calcium ion binding"/>
    <property type="evidence" value="ECO:0007669"/>
    <property type="project" value="InterPro"/>
</dbReference>
<keyword evidence="5" id="KW-1185">Reference proteome</keyword>
<dbReference type="Pfam" id="PF00353">
    <property type="entry name" value="HemolysinCabind"/>
    <property type="match status" value="2"/>
</dbReference>
<dbReference type="RefSeq" id="WP_170119016.1">
    <property type="nucleotide sequence ID" value="NZ_QGGW01000002.1"/>
</dbReference>
<keyword evidence="2" id="KW-0964">Secreted</keyword>
<name>A0A316GLW3_9RHOB</name>
<protein>
    <submittedName>
        <fullName evidence="4">Putative secreted protein (Type I secretion substrate)</fullName>
    </submittedName>
</protein>
<feature type="compositionally biased region" description="Low complexity" evidence="3">
    <location>
        <begin position="585"/>
        <end position="595"/>
    </location>
</feature>
<dbReference type="Gene3D" id="2.150.10.10">
    <property type="entry name" value="Serralysin-like metalloprotease, C-terminal"/>
    <property type="match status" value="2"/>
</dbReference>
<evidence type="ECO:0000313" key="5">
    <source>
        <dbReference type="Proteomes" id="UP000245708"/>
    </source>
</evidence>
<evidence type="ECO:0000313" key="4">
    <source>
        <dbReference type="EMBL" id="PWK61687.1"/>
    </source>
</evidence>
<organism evidence="4 5">
    <name type="scientific">Roseicyclus mahoneyensis</name>
    <dbReference type="NCBI Taxonomy" id="164332"/>
    <lineage>
        <taxon>Bacteria</taxon>
        <taxon>Pseudomonadati</taxon>
        <taxon>Pseudomonadota</taxon>
        <taxon>Alphaproteobacteria</taxon>
        <taxon>Rhodobacterales</taxon>
        <taxon>Roseobacteraceae</taxon>
        <taxon>Roseicyclus</taxon>
    </lineage>
</organism>
<dbReference type="PANTHER" id="PTHR38340">
    <property type="entry name" value="S-LAYER PROTEIN"/>
    <property type="match status" value="1"/>
</dbReference>
<accession>A0A316GLW3</accession>
<proteinExistence type="predicted"/>
<dbReference type="GO" id="GO:0005615">
    <property type="term" value="C:extracellular space"/>
    <property type="evidence" value="ECO:0007669"/>
    <property type="project" value="InterPro"/>
</dbReference>
<dbReference type="PRINTS" id="PR00313">
    <property type="entry name" value="CABNDNGRPT"/>
</dbReference>
<dbReference type="PROSITE" id="PS00330">
    <property type="entry name" value="HEMOLYSIN_CALCIUM"/>
    <property type="match status" value="2"/>
</dbReference>
<dbReference type="EMBL" id="QGGW01000002">
    <property type="protein sequence ID" value="PWK61687.1"/>
    <property type="molecule type" value="Genomic_DNA"/>
</dbReference>
<dbReference type="Proteomes" id="UP000245708">
    <property type="component" value="Unassembled WGS sequence"/>
</dbReference>
<evidence type="ECO:0000256" key="3">
    <source>
        <dbReference type="SAM" id="MobiDB-lite"/>
    </source>
</evidence>
<dbReference type="InterPro" id="IPR018511">
    <property type="entry name" value="Hemolysin-typ_Ca-bd_CS"/>
</dbReference>
<dbReference type="AlphaFoldDB" id="A0A316GLW3"/>
<dbReference type="InterPro" id="IPR011049">
    <property type="entry name" value="Serralysin-like_metalloprot_C"/>
</dbReference>
<dbReference type="InterPro" id="IPR050557">
    <property type="entry name" value="RTX_toxin/Mannuronan_C5-epim"/>
</dbReference>
<evidence type="ECO:0000256" key="1">
    <source>
        <dbReference type="ARBA" id="ARBA00004613"/>
    </source>
</evidence>
<comment type="caution">
    <text evidence="4">The sequence shown here is derived from an EMBL/GenBank/DDBJ whole genome shotgun (WGS) entry which is preliminary data.</text>
</comment>
<dbReference type="InterPro" id="IPR001343">
    <property type="entry name" value="Hemolysn_Ca-bd"/>
</dbReference>
<feature type="compositionally biased region" description="Pro residues" evidence="3">
    <location>
        <begin position="513"/>
        <end position="541"/>
    </location>
</feature>
<gene>
    <name evidence="4" type="ORF">C7455_102379</name>
</gene>
<feature type="non-terminal residue" evidence="4">
    <location>
        <position position="595"/>
    </location>
</feature>
<sequence>MHQLVIENTTSTGQSALDHGITDLVVHQTPNGAVLYSSSGPNGGLTAHAIGTDGSLTLLDFALYHGSFASGVLDRLSIISTTDGVRMVVASNGDGRLTAYQLGADGSINGFGAINGLASTDSALLTLGQWGSDMLFLANEGQASIEGYAITGSNQLSQQFAFSNTQASYTQSVFALETVTLGGVDFLLGASETERGVSAYRIGAQGLVATGNLGVDEGIGIMVPTALATAEIGGRAFVLLGSAPGDGLGQSAAITVMELRADGSLWPSDHVVDTLHTRFGLIQSLEVITANGFTYVFAAGGDDGLTLFILLPNGRLQLVDVMTDTFGIGLENVTSIASAQTANRLHLFVSSEISAGITELSIDTSRNGMIVIAGDGGETLAGSARNDILIGGAGNDLLIGSFGDDIIEDGAGSDTLTGGGGRDIFVLRADGEMDVITDFEPGRDRLDLSDWPFLYDPTLLTITSTASGAIVTWRNETLVIHTLNGTSLSAAEIHRAVIASPTRTPTFIEEPEPPPQPPPPQPPAPQPPAPQPPAPQPPPSAPLYGTPNADLLQGGSANDTIFGQAGNDTIFGGLGNDSVLGGLGNDLLHGDAGND</sequence>
<feature type="region of interest" description="Disordered" evidence="3">
    <location>
        <begin position="505"/>
        <end position="595"/>
    </location>
</feature>
<reference evidence="4 5" key="1">
    <citation type="submission" date="2018-05" db="EMBL/GenBank/DDBJ databases">
        <title>Genomic Encyclopedia of Type Strains, Phase IV (KMG-IV): sequencing the most valuable type-strain genomes for metagenomic binning, comparative biology and taxonomic classification.</title>
        <authorList>
            <person name="Goeker M."/>
        </authorList>
    </citation>
    <scope>NUCLEOTIDE SEQUENCE [LARGE SCALE GENOMIC DNA]</scope>
    <source>
        <strain evidence="4 5">DSM 16097</strain>
    </source>
</reference>
<dbReference type="PANTHER" id="PTHR38340:SF1">
    <property type="entry name" value="S-LAYER PROTEIN"/>
    <property type="match status" value="1"/>
</dbReference>